<dbReference type="GeneID" id="54418487"/>
<keyword evidence="4" id="KW-1185">Reference proteome</keyword>
<dbReference type="RefSeq" id="XP_033538346.1">
    <property type="nucleotide sequence ID" value="XM_033677917.1"/>
</dbReference>
<dbReference type="AlphaFoldDB" id="A0A6G1GF23"/>
<keyword evidence="2" id="KW-0812">Transmembrane</keyword>
<feature type="compositionally biased region" description="Polar residues" evidence="1">
    <location>
        <begin position="400"/>
        <end position="414"/>
    </location>
</feature>
<feature type="compositionally biased region" description="Polar residues" evidence="1">
    <location>
        <begin position="307"/>
        <end position="326"/>
    </location>
</feature>
<feature type="compositionally biased region" description="Gly residues" evidence="1">
    <location>
        <begin position="1"/>
        <end position="19"/>
    </location>
</feature>
<proteinExistence type="predicted"/>
<feature type="transmembrane region" description="Helical" evidence="2">
    <location>
        <begin position="220"/>
        <end position="240"/>
    </location>
</feature>
<evidence type="ECO:0000256" key="1">
    <source>
        <dbReference type="SAM" id="MobiDB-lite"/>
    </source>
</evidence>
<feature type="region of interest" description="Disordered" evidence="1">
    <location>
        <begin position="307"/>
        <end position="350"/>
    </location>
</feature>
<evidence type="ECO:0000313" key="4">
    <source>
        <dbReference type="Proteomes" id="UP000504638"/>
    </source>
</evidence>
<reference evidence="5" key="3">
    <citation type="submission" date="2025-04" db="UniProtKB">
        <authorList>
            <consortium name="RefSeq"/>
        </authorList>
    </citation>
    <scope>IDENTIFICATION</scope>
    <source>
        <strain evidence="5">CBS 781.70</strain>
    </source>
</reference>
<evidence type="ECO:0008006" key="6">
    <source>
        <dbReference type="Google" id="ProtNLM"/>
    </source>
</evidence>
<dbReference type="EMBL" id="ML975150">
    <property type="protein sequence ID" value="KAF1816715.1"/>
    <property type="molecule type" value="Genomic_DNA"/>
</dbReference>
<accession>A0A6G1GF23</accession>
<feature type="transmembrane region" description="Helical" evidence="2">
    <location>
        <begin position="34"/>
        <end position="57"/>
    </location>
</feature>
<feature type="compositionally biased region" description="Polar residues" evidence="1">
    <location>
        <begin position="334"/>
        <end position="350"/>
    </location>
</feature>
<reference evidence="5" key="2">
    <citation type="submission" date="2020-04" db="EMBL/GenBank/DDBJ databases">
        <authorList>
            <consortium name="NCBI Genome Project"/>
        </authorList>
    </citation>
    <scope>NUCLEOTIDE SEQUENCE</scope>
    <source>
        <strain evidence="5">CBS 781.70</strain>
    </source>
</reference>
<dbReference type="Proteomes" id="UP000504638">
    <property type="component" value="Unplaced"/>
</dbReference>
<feature type="transmembrane region" description="Helical" evidence="2">
    <location>
        <begin position="69"/>
        <end position="90"/>
    </location>
</feature>
<reference evidence="3 5" key="1">
    <citation type="submission" date="2020-01" db="EMBL/GenBank/DDBJ databases">
        <authorList>
            <consortium name="DOE Joint Genome Institute"/>
            <person name="Haridas S."/>
            <person name="Albert R."/>
            <person name="Binder M."/>
            <person name="Bloem J."/>
            <person name="Labutti K."/>
            <person name="Salamov A."/>
            <person name="Andreopoulos B."/>
            <person name="Baker S.E."/>
            <person name="Barry K."/>
            <person name="Bills G."/>
            <person name="Bluhm B.H."/>
            <person name="Cannon C."/>
            <person name="Castanera R."/>
            <person name="Culley D.E."/>
            <person name="Daum C."/>
            <person name="Ezra D."/>
            <person name="Gonzalez J.B."/>
            <person name="Henrissat B."/>
            <person name="Kuo A."/>
            <person name="Liang C."/>
            <person name="Lipzen A."/>
            <person name="Lutzoni F."/>
            <person name="Magnuson J."/>
            <person name="Mondo S."/>
            <person name="Nolan M."/>
            <person name="Ohm R."/>
            <person name="Pangilinan J."/>
            <person name="Park H.-J."/>
            <person name="Ramirez L."/>
            <person name="Alfaro M."/>
            <person name="Sun H."/>
            <person name="Tritt A."/>
            <person name="Yoshinaga Y."/>
            <person name="Zwiers L.-H."/>
            <person name="Turgeon B.G."/>
            <person name="Goodwin S.B."/>
            <person name="Spatafora J.W."/>
            <person name="Crous P.W."/>
            <person name="Grigoriev I.V."/>
        </authorList>
    </citation>
    <scope>NUCLEOTIDE SEQUENCE</scope>
    <source>
        <strain evidence="3 5">CBS 781.70</strain>
    </source>
</reference>
<keyword evidence="2" id="KW-0472">Membrane</keyword>
<evidence type="ECO:0000313" key="5">
    <source>
        <dbReference type="RefSeq" id="XP_033538346.1"/>
    </source>
</evidence>
<feature type="transmembrane region" description="Helical" evidence="2">
    <location>
        <begin position="118"/>
        <end position="136"/>
    </location>
</feature>
<feature type="transmembrane region" description="Helical" evidence="2">
    <location>
        <begin position="148"/>
        <end position="174"/>
    </location>
</feature>
<protein>
    <recommendedName>
        <fullName evidence="6">Integral membrane protein</fullName>
    </recommendedName>
</protein>
<feature type="region of interest" description="Disordered" evidence="1">
    <location>
        <begin position="1"/>
        <end position="20"/>
    </location>
</feature>
<feature type="region of interest" description="Disordered" evidence="1">
    <location>
        <begin position="374"/>
        <end position="421"/>
    </location>
</feature>
<sequence>MAPKGGKGGGSSSGGGSSKGGFSSCPSSHFQDGYVLSTIIVPAIWTVVYLITFSIWVVKKKRSAKVREILPWSSYGLALLLVLTATILHLSHSVLIACSTSAYASHDLLIAEFVIREIAVQMIISIILIPLALSLVTHSGMSIRLPKIILYTTLAILSVIFLAQLILACINAVGNGNVRSALDMDAAYDCLFLVAAVVVGAIMFIAVIKAKRNGVGTSGLMASLIALFLFLAGFSLLNVVDDAAYSLQGKSVRSLSISVVTDVLYYTFLTGVFISVIFVGSNKALGGYSSVNPTDLNNLAPLGKTTSPRASTFVSGPQTSQPQPSYGWNPPAENPSTYPFTAPSPTALENQGIMNGHEQQQIDQQTAYVPPHMQGTQLHQFPPGQQPWGIPATTPPPPQYMQQWTVPQPLQAPQGQYPPPR</sequence>
<feature type="transmembrane region" description="Helical" evidence="2">
    <location>
        <begin position="263"/>
        <end position="280"/>
    </location>
</feature>
<gene>
    <name evidence="3 5" type="ORF">P152DRAFT_446332</name>
</gene>
<evidence type="ECO:0000313" key="3">
    <source>
        <dbReference type="EMBL" id="KAF1816715.1"/>
    </source>
</evidence>
<evidence type="ECO:0000256" key="2">
    <source>
        <dbReference type="SAM" id="Phobius"/>
    </source>
</evidence>
<keyword evidence="2" id="KW-1133">Transmembrane helix</keyword>
<organism evidence="3">
    <name type="scientific">Eremomyces bilateralis CBS 781.70</name>
    <dbReference type="NCBI Taxonomy" id="1392243"/>
    <lineage>
        <taxon>Eukaryota</taxon>
        <taxon>Fungi</taxon>
        <taxon>Dikarya</taxon>
        <taxon>Ascomycota</taxon>
        <taxon>Pezizomycotina</taxon>
        <taxon>Dothideomycetes</taxon>
        <taxon>Dothideomycetes incertae sedis</taxon>
        <taxon>Eremomycetales</taxon>
        <taxon>Eremomycetaceae</taxon>
        <taxon>Eremomyces</taxon>
    </lineage>
</organism>
<name>A0A6G1GF23_9PEZI</name>
<feature type="transmembrane region" description="Helical" evidence="2">
    <location>
        <begin position="186"/>
        <end position="208"/>
    </location>
</feature>